<feature type="coiled-coil region" evidence="1">
    <location>
        <begin position="40"/>
        <end position="67"/>
    </location>
</feature>
<keyword evidence="3" id="KW-1185">Reference proteome</keyword>
<gene>
    <name evidence="2" type="ORF">E2C01_043363</name>
</gene>
<evidence type="ECO:0000313" key="3">
    <source>
        <dbReference type="Proteomes" id="UP000324222"/>
    </source>
</evidence>
<sequence length="118" mass="13427">MIKCISAPTRVTELGLQRRHTTRGLTEEEVGDGLLRGKNQRSLKNLLEEVNKNVSFLSRESQNLDRREDLTERGLTEEEVGDGLLCGRNETSLKNLLEELDQNVSSFSRDLRKLASDR</sequence>
<keyword evidence="1" id="KW-0175">Coiled coil</keyword>
<reference evidence="2 3" key="1">
    <citation type="submission" date="2019-05" db="EMBL/GenBank/DDBJ databases">
        <title>Another draft genome of Portunus trituberculatus and its Hox gene families provides insights of decapod evolution.</title>
        <authorList>
            <person name="Jeong J.-H."/>
            <person name="Song I."/>
            <person name="Kim S."/>
            <person name="Choi T."/>
            <person name="Kim D."/>
            <person name="Ryu S."/>
            <person name="Kim W."/>
        </authorList>
    </citation>
    <scope>NUCLEOTIDE SEQUENCE [LARGE SCALE GENOMIC DNA]</scope>
    <source>
        <tissue evidence="2">Muscle</tissue>
    </source>
</reference>
<proteinExistence type="predicted"/>
<organism evidence="2 3">
    <name type="scientific">Portunus trituberculatus</name>
    <name type="common">Swimming crab</name>
    <name type="synonym">Neptunus trituberculatus</name>
    <dbReference type="NCBI Taxonomy" id="210409"/>
    <lineage>
        <taxon>Eukaryota</taxon>
        <taxon>Metazoa</taxon>
        <taxon>Ecdysozoa</taxon>
        <taxon>Arthropoda</taxon>
        <taxon>Crustacea</taxon>
        <taxon>Multicrustacea</taxon>
        <taxon>Malacostraca</taxon>
        <taxon>Eumalacostraca</taxon>
        <taxon>Eucarida</taxon>
        <taxon>Decapoda</taxon>
        <taxon>Pleocyemata</taxon>
        <taxon>Brachyura</taxon>
        <taxon>Eubrachyura</taxon>
        <taxon>Portunoidea</taxon>
        <taxon>Portunidae</taxon>
        <taxon>Portuninae</taxon>
        <taxon>Portunus</taxon>
    </lineage>
</organism>
<dbReference type="EMBL" id="VSRR010008950">
    <property type="protein sequence ID" value="MPC49556.1"/>
    <property type="molecule type" value="Genomic_DNA"/>
</dbReference>
<dbReference type="Proteomes" id="UP000324222">
    <property type="component" value="Unassembled WGS sequence"/>
</dbReference>
<evidence type="ECO:0000256" key="1">
    <source>
        <dbReference type="SAM" id="Coils"/>
    </source>
</evidence>
<accession>A0A5B7FVI5</accession>
<dbReference type="AlphaFoldDB" id="A0A5B7FVI5"/>
<name>A0A5B7FVI5_PORTR</name>
<comment type="caution">
    <text evidence="2">The sequence shown here is derived from an EMBL/GenBank/DDBJ whole genome shotgun (WGS) entry which is preliminary data.</text>
</comment>
<protein>
    <submittedName>
        <fullName evidence="2">Uncharacterized protein</fullName>
    </submittedName>
</protein>
<evidence type="ECO:0000313" key="2">
    <source>
        <dbReference type="EMBL" id="MPC49556.1"/>
    </source>
</evidence>